<comment type="similarity">
    <text evidence="1">Belongs to the carbohydrate kinase PfkB family.</text>
</comment>
<dbReference type="InterPro" id="IPR029056">
    <property type="entry name" value="Ribokinase-like"/>
</dbReference>
<name>A0A1I2L314_9ACTN</name>
<evidence type="ECO:0000256" key="1">
    <source>
        <dbReference type="ARBA" id="ARBA00010688"/>
    </source>
</evidence>
<dbReference type="OrthoDB" id="9808601at2"/>
<evidence type="ECO:0000313" key="6">
    <source>
        <dbReference type="EMBL" id="SFF72919.1"/>
    </source>
</evidence>
<keyword evidence="3 6" id="KW-0418">Kinase</keyword>
<dbReference type="PANTHER" id="PTHR43320:SF2">
    <property type="entry name" value="2-DEHYDRO-3-DEOXYGLUCONOKINASE_2-DEHYDRO-3-DEOXYGALACTONOKINASE"/>
    <property type="match status" value="1"/>
</dbReference>
<feature type="region of interest" description="Disordered" evidence="4">
    <location>
        <begin position="84"/>
        <end position="108"/>
    </location>
</feature>
<organism evidence="6 7">
    <name type="scientific">Streptomyces mirabilis</name>
    <dbReference type="NCBI Taxonomy" id="68239"/>
    <lineage>
        <taxon>Bacteria</taxon>
        <taxon>Bacillati</taxon>
        <taxon>Actinomycetota</taxon>
        <taxon>Actinomycetes</taxon>
        <taxon>Kitasatosporales</taxon>
        <taxon>Streptomycetaceae</taxon>
        <taxon>Streptomyces</taxon>
    </lineage>
</organism>
<sequence length="327" mass="33887">MSTHRPLRPGPVVCVGETMAALAPDPLGPLDGADLLRVDIAGAESNVALYLADHGIPARWVSALGDDPFGRRVRARIAAGGVDVSGVRTDPQRPTGLLLKDPGPSGHGTRVHYHRAGSAASALTPDVLDDPAVAGAALVHLSGITPALSPGCRALVERALRPDRPWPVSFDVNHRPALWDGRSAADVLRRLADRADIVLVGLDEAQALWGDGITDAGRVRDLLSGPRVLVVKDGDRAATAFVGVAVHSVAALTVRVAEPVGAGDAFAAGFLSGLLRQLPVDRALRLGHLTAASALRVAADHGPLPDPALVAALLDADEETWRAAVID</sequence>
<gene>
    <name evidence="6" type="ORF">SAMN02787118_111139</name>
</gene>
<dbReference type="GO" id="GO:0016301">
    <property type="term" value="F:kinase activity"/>
    <property type="evidence" value="ECO:0007669"/>
    <property type="project" value="UniProtKB-KW"/>
</dbReference>
<dbReference type="RefSeq" id="WP_075029993.1">
    <property type="nucleotide sequence ID" value="NZ_FONR01000011.1"/>
</dbReference>
<dbReference type="Pfam" id="PF00294">
    <property type="entry name" value="PfkB"/>
    <property type="match status" value="1"/>
</dbReference>
<evidence type="ECO:0000256" key="2">
    <source>
        <dbReference type="ARBA" id="ARBA00022679"/>
    </source>
</evidence>
<feature type="domain" description="Carbohydrate kinase PfkB" evidence="5">
    <location>
        <begin position="12"/>
        <end position="299"/>
    </location>
</feature>
<accession>A0A1I2L314</accession>
<evidence type="ECO:0000259" key="5">
    <source>
        <dbReference type="Pfam" id="PF00294"/>
    </source>
</evidence>
<evidence type="ECO:0000256" key="3">
    <source>
        <dbReference type="ARBA" id="ARBA00022777"/>
    </source>
</evidence>
<evidence type="ECO:0000256" key="4">
    <source>
        <dbReference type="SAM" id="MobiDB-lite"/>
    </source>
</evidence>
<dbReference type="EMBL" id="FONR01000011">
    <property type="protein sequence ID" value="SFF72919.1"/>
    <property type="molecule type" value="Genomic_DNA"/>
</dbReference>
<proteinExistence type="inferred from homology"/>
<dbReference type="InterPro" id="IPR052700">
    <property type="entry name" value="Carb_kinase_PfkB-like"/>
</dbReference>
<dbReference type="SUPFAM" id="SSF53613">
    <property type="entry name" value="Ribokinase-like"/>
    <property type="match status" value="1"/>
</dbReference>
<keyword evidence="2" id="KW-0808">Transferase</keyword>
<dbReference type="Gene3D" id="3.40.1190.20">
    <property type="match status" value="1"/>
</dbReference>
<dbReference type="Proteomes" id="UP000181942">
    <property type="component" value="Unassembled WGS sequence"/>
</dbReference>
<dbReference type="PANTHER" id="PTHR43320">
    <property type="entry name" value="SUGAR KINASE"/>
    <property type="match status" value="1"/>
</dbReference>
<dbReference type="InterPro" id="IPR011611">
    <property type="entry name" value="PfkB_dom"/>
</dbReference>
<evidence type="ECO:0000313" key="7">
    <source>
        <dbReference type="Proteomes" id="UP000181942"/>
    </source>
</evidence>
<reference evidence="6 7" key="1">
    <citation type="submission" date="2016-10" db="EMBL/GenBank/DDBJ databases">
        <authorList>
            <person name="de Groot N.N."/>
        </authorList>
    </citation>
    <scope>NUCLEOTIDE SEQUENCE [LARGE SCALE GENOMIC DNA]</scope>
    <source>
        <strain evidence="6 7">OK461</strain>
    </source>
</reference>
<protein>
    <submittedName>
        <fullName evidence="6">2-dehydro-3-deoxygluconokinase</fullName>
    </submittedName>
</protein>
<dbReference type="CDD" id="cd01166">
    <property type="entry name" value="KdgK"/>
    <property type="match status" value="1"/>
</dbReference>
<dbReference type="AlphaFoldDB" id="A0A1I2L314"/>